<comment type="caution">
    <text evidence="2">The sequence shown here is derived from an EMBL/GenBank/DDBJ whole genome shotgun (WGS) entry which is preliminary data.</text>
</comment>
<reference evidence="2 3" key="1">
    <citation type="submission" date="2020-11" db="EMBL/GenBank/DDBJ databases">
        <title>Kefir isolates.</title>
        <authorList>
            <person name="Marcisauskas S."/>
            <person name="Kim Y."/>
            <person name="Blasche S."/>
        </authorList>
    </citation>
    <scope>NUCLEOTIDE SEQUENCE [LARGE SCALE GENOMIC DNA]</scope>
    <source>
        <strain evidence="2 3">KR</strain>
    </source>
</reference>
<dbReference type="Proteomes" id="UP000777482">
    <property type="component" value="Unassembled WGS sequence"/>
</dbReference>
<dbReference type="InterPro" id="IPR029063">
    <property type="entry name" value="SAM-dependent_MTases_sf"/>
</dbReference>
<accession>A0A9P6W5N0</accession>
<feature type="compositionally biased region" description="Pro residues" evidence="1">
    <location>
        <begin position="154"/>
        <end position="172"/>
    </location>
</feature>
<evidence type="ECO:0008006" key="4">
    <source>
        <dbReference type="Google" id="ProtNLM"/>
    </source>
</evidence>
<organism evidence="2 3">
    <name type="scientific">Rhodotorula mucilaginosa</name>
    <name type="common">Yeast</name>
    <name type="synonym">Rhodotorula rubra</name>
    <dbReference type="NCBI Taxonomy" id="5537"/>
    <lineage>
        <taxon>Eukaryota</taxon>
        <taxon>Fungi</taxon>
        <taxon>Dikarya</taxon>
        <taxon>Basidiomycota</taxon>
        <taxon>Pucciniomycotina</taxon>
        <taxon>Microbotryomycetes</taxon>
        <taxon>Sporidiobolales</taxon>
        <taxon>Sporidiobolaceae</taxon>
        <taxon>Rhodotorula</taxon>
    </lineage>
</organism>
<dbReference type="EMBL" id="PUHQ01000021">
    <property type="protein sequence ID" value="KAG0663233.1"/>
    <property type="molecule type" value="Genomic_DNA"/>
</dbReference>
<keyword evidence="3" id="KW-1185">Reference proteome</keyword>
<dbReference type="InterPro" id="IPR019410">
    <property type="entry name" value="Methyltransf_16"/>
</dbReference>
<proteinExistence type="predicted"/>
<evidence type="ECO:0000313" key="2">
    <source>
        <dbReference type="EMBL" id="KAG0663233.1"/>
    </source>
</evidence>
<dbReference type="GO" id="GO:0008757">
    <property type="term" value="F:S-adenosylmethionine-dependent methyltransferase activity"/>
    <property type="evidence" value="ECO:0007669"/>
    <property type="project" value="UniProtKB-ARBA"/>
</dbReference>
<dbReference type="Pfam" id="PF10294">
    <property type="entry name" value="Methyltransf_16"/>
    <property type="match status" value="1"/>
</dbReference>
<evidence type="ECO:0000313" key="3">
    <source>
        <dbReference type="Proteomes" id="UP000777482"/>
    </source>
</evidence>
<feature type="region of interest" description="Disordered" evidence="1">
    <location>
        <begin position="144"/>
        <end position="177"/>
    </location>
</feature>
<dbReference type="OrthoDB" id="433955at2759"/>
<dbReference type="PANTHER" id="PTHR14614">
    <property type="entry name" value="HEPATOCELLULAR CARCINOMA-ASSOCIATED ANTIGEN"/>
    <property type="match status" value="1"/>
</dbReference>
<protein>
    <recommendedName>
        <fullName evidence="4">S-adenosylmethionine-dependent methyltransferase</fullName>
    </recommendedName>
</protein>
<dbReference type="AlphaFoldDB" id="A0A9P6W5N0"/>
<gene>
    <name evidence="2" type="ORF">C6P46_002823</name>
</gene>
<evidence type="ECO:0000256" key="1">
    <source>
        <dbReference type="SAM" id="MobiDB-lite"/>
    </source>
</evidence>
<name>A0A9P6W5N0_RHOMI</name>
<dbReference type="Gene3D" id="3.40.50.150">
    <property type="entry name" value="Vaccinia Virus protein VP39"/>
    <property type="match status" value="1"/>
</dbReference>
<sequence length="488" mass="52244">MHSSHPSTALPALAPTSPPPAALALSIDYLDALLFPAQPIIDLRVPLAPIHSEDHDSTMLDQEEEEETGEDDDDVGMDAFEIDFARDWLNRIVAIGTRKCARGEDETGAWEGVVDRAAKLLTDLSGPGAQGASMRTYILPRPGPQTKPVSESLVPPPPAASSFYPTPPPTRPPSVVATRDRAPLELTLRDGTQLEASTGHRTWAAATLFARLLATRPGDFFPSSSSDKSDAAPLRILEVGSGTGLVGMTAAKVLEALGRRGEATLSDGGDEPDAVLENLRYNVAANFPPKSAHSSGNVEVGVRALDWRDFVRVTPNDGSALSSSPENTTSDQTTTRYHTILGSDLAYERGQATLLHAAVAAHLEFPTRTNDKAGHSDVPTFHLMLPLRPTHRIEMEEVESLFPPAGGSSHPVAGDHFARRPSDGEQFSFRLVTLSRERFAASTGFGGAGSRGGGARNAQQQGGDVTTYELRRIVWEAVDSPAIAWKLY</sequence>